<feature type="region of interest" description="Disordered" evidence="2">
    <location>
        <begin position="38"/>
        <end position="63"/>
    </location>
</feature>
<keyword evidence="7" id="KW-1185">Reference proteome</keyword>
<feature type="domain" description="Soluble ligand binding" evidence="5">
    <location>
        <begin position="233"/>
        <end position="282"/>
    </location>
</feature>
<gene>
    <name evidence="6" type="ORF">NEE01_17390</name>
</gene>
<dbReference type="RefSeq" id="WP_265270125.1">
    <property type="nucleotide sequence ID" value="NZ_JANFAV010000014.1"/>
</dbReference>
<sequence>MRQTLCLLRRLALLLIASFALTLAPGIATAQQTQMSTGQAPLSTAPTAPQAAPARPAADAAGKDKQQNSLADGYVLGVGDVIEVSVLGREEFKPRVQVQVDGTIQLPYIKSVPAEGKTVLQLREEVRHRLQQGGYYTDPVVSVIVASYTARYVTVLGEVGNPGLVPVDRAYRLSEILARVGGLRPTGSDDVQIRRADGKEFNFDMRDIAGGGPDKDIFVEPGDKIYVAAATTFYIYGQVAQPGSYRIDRGMTLRQALARAGGLTPRGSDKKVKLFRDGKEMGRMNLSDPVKNGDTIVIGERFF</sequence>
<evidence type="ECO:0000256" key="2">
    <source>
        <dbReference type="SAM" id="MobiDB-lite"/>
    </source>
</evidence>
<reference evidence="6" key="1">
    <citation type="submission" date="2022-06" db="EMBL/GenBank/DDBJ databases">
        <title>Sphingomonas sp. nov. isolated from rhizosphere soil of tomato.</title>
        <authorList>
            <person name="Dong H."/>
            <person name="Gao R."/>
        </authorList>
    </citation>
    <scope>NUCLEOTIDE SEQUENCE</scope>
    <source>
        <strain evidence="6">MMSM24</strain>
    </source>
</reference>
<dbReference type="Pfam" id="PF02563">
    <property type="entry name" value="Poly_export"/>
    <property type="match status" value="1"/>
</dbReference>
<evidence type="ECO:0000256" key="1">
    <source>
        <dbReference type="ARBA" id="ARBA00022729"/>
    </source>
</evidence>
<evidence type="ECO:0000259" key="5">
    <source>
        <dbReference type="Pfam" id="PF10531"/>
    </source>
</evidence>
<dbReference type="Pfam" id="PF10531">
    <property type="entry name" value="SLBB"/>
    <property type="match status" value="2"/>
</dbReference>
<dbReference type="Proteomes" id="UP001165565">
    <property type="component" value="Unassembled WGS sequence"/>
</dbReference>
<dbReference type="GO" id="GO:0015159">
    <property type="term" value="F:polysaccharide transmembrane transporter activity"/>
    <property type="evidence" value="ECO:0007669"/>
    <property type="project" value="InterPro"/>
</dbReference>
<evidence type="ECO:0000313" key="7">
    <source>
        <dbReference type="Proteomes" id="UP001165565"/>
    </source>
</evidence>
<dbReference type="InterPro" id="IPR019554">
    <property type="entry name" value="Soluble_ligand-bd"/>
</dbReference>
<name>A0AA42CRR5_9SPHN</name>
<evidence type="ECO:0000313" key="6">
    <source>
        <dbReference type="EMBL" id="MCW6536554.1"/>
    </source>
</evidence>
<evidence type="ECO:0000259" key="4">
    <source>
        <dbReference type="Pfam" id="PF02563"/>
    </source>
</evidence>
<feature type="domain" description="Soluble ligand binding" evidence="5">
    <location>
        <begin position="152"/>
        <end position="201"/>
    </location>
</feature>
<protein>
    <submittedName>
        <fullName evidence="6">SLBB domain-containing protein</fullName>
    </submittedName>
</protein>
<dbReference type="InterPro" id="IPR049712">
    <property type="entry name" value="Poly_export"/>
</dbReference>
<feature type="signal peptide" evidence="3">
    <location>
        <begin position="1"/>
        <end position="30"/>
    </location>
</feature>
<dbReference type="Gene3D" id="3.10.560.10">
    <property type="entry name" value="Outer membrane lipoprotein wza domain like"/>
    <property type="match status" value="2"/>
</dbReference>
<dbReference type="AlphaFoldDB" id="A0AA42CRR5"/>
<comment type="caution">
    <text evidence="6">The sequence shown here is derived from an EMBL/GenBank/DDBJ whole genome shotgun (WGS) entry which is preliminary data.</text>
</comment>
<proteinExistence type="predicted"/>
<dbReference type="PANTHER" id="PTHR33619">
    <property type="entry name" value="POLYSACCHARIDE EXPORT PROTEIN GFCE-RELATED"/>
    <property type="match status" value="1"/>
</dbReference>
<keyword evidence="1 3" id="KW-0732">Signal</keyword>
<dbReference type="PANTHER" id="PTHR33619:SF3">
    <property type="entry name" value="POLYSACCHARIDE EXPORT PROTEIN GFCE-RELATED"/>
    <property type="match status" value="1"/>
</dbReference>
<evidence type="ECO:0000256" key="3">
    <source>
        <dbReference type="SAM" id="SignalP"/>
    </source>
</evidence>
<organism evidence="6 7">
    <name type="scientific">Sphingomonas lycopersici</name>
    <dbReference type="NCBI Taxonomy" id="2951807"/>
    <lineage>
        <taxon>Bacteria</taxon>
        <taxon>Pseudomonadati</taxon>
        <taxon>Pseudomonadota</taxon>
        <taxon>Alphaproteobacteria</taxon>
        <taxon>Sphingomonadales</taxon>
        <taxon>Sphingomonadaceae</taxon>
        <taxon>Sphingomonas</taxon>
    </lineage>
</organism>
<feature type="chain" id="PRO_5041255639" evidence="3">
    <location>
        <begin position="31"/>
        <end position="303"/>
    </location>
</feature>
<dbReference type="InterPro" id="IPR003715">
    <property type="entry name" value="Poly_export_N"/>
</dbReference>
<dbReference type="EMBL" id="JANFAV010000014">
    <property type="protein sequence ID" value="MCW6536554.1"/>
    <property type="molecule type" value="Genomic_DNA"/>
</dbReference>
<dbReference type="SUPFAM" id="SSF142984">
    <property type="entry name" value="Nqo1 middle domain-like"/>
    <property type="match status" value="1"/>
</dbReference>
<feature type="domain" description="Polysaccharide export protein N-terminal" evidence="4">
    <location>
        <begin position="71"/>
        <end position="145"/>
    </location>
</feature>
<feature type="compositionally biased region" description="Low complexity" evidence="2">
    <location>
        <begin position="40"/>
        <end position="60"/>
    </location>
</feature>
<accession>A0AA42CRR5</accession>